<dbReference type="InterPro" id="IPR014044">
    <property type="entry name" value="CAP_dom"/>
</dbReference>
<sequence>MPQRPFLPHLPLLLTSLLLSLAACGGGGGDIAETAAPAGASSTSSATASHSSSARSSTSAGSQSSSSSSQRASSVSSASVYATLPSVAGCSVGALNDSERTAVLARLNGIRDRHGLPSVSYDSSDDSAAAQAAMYMVANRSLTHTPSGNGNCYTSEASRLAGTSNLYYSSAWGSSTLSQASTEAIRAYLIDENVSSLGHRRWVLFPFMGATAFGRVDDVSGSTSYMASTLRTIGGERTSVSSMAPDFVAYPHGDYPVSDFAKNWYLSFSAIASKTDRWANGSDHVSFANATIAVSDASGNSLSASDVSHDYSGYGLANSLQWKLDSLQDNVTYTVRIDNVLVNGGTRNYEYSFRLQ</sequence>
<protein>
    <recommendedName>
        <fullName evidence="3">SCP domain-containing protein</fullName>
    </recommendedName>
</protein>
<organism evidence="5 6">
    <name type="scientific">Candidatus Dactylopiibacterium carminicum</name>
    <dbReference type="NCBI Taxonomy" id="857335"/>
    <lineage>
        <taxon>Bacteria</taxon>
        <taxon>Pseudomonadati</taxon>
        <taxon>Pseudomonadota</taxon>
        <taxon>Betaproteobacteria</taxon>
        <taxon>Rhodocyclales</taxon>
        <taxon>Rhodocyclaceae</taxon>
        <taxon>Candidatus Dactylopiibacterium</taxon>
    </lineage>
</organism>
<dbReference type="Gene3D" id="3.40.33.10">
    <property type="entry name" value="CAP"/>
    <property type="match status" value="1"/>
</dbReference>
<dbReference type="InterPro" id="IPR035940">
    <property type="entry name" value="CAP_sf"/>
</dbReference>
<reference evidence="5 6" key="2">
    <citation type="submission" date="2017-07" db="EMBL/GenBank/DDBJ databases">
        <title>Candidatus Dactylopiibacterium carminicum, a nitrogen-fixing symbiont of the cochineal insect Dactylopius coccus and Dactylopius opuntiae (Hemiptera: Coccoidea: Dactylopiidae).</title>
        <authorList>
            <person name="Vera A."/>
        </authorList>
    </citation>
    <scope>NUCLEOTIDE SEQUENCE [LARGE SCALE GENOMIC DNA]</scope>
    <source>
        <strain evidence="5 6">NFDCM</strain>
    </source>
</reference>
<keyword evidence="7" id="KW-1185">Reference proteome</keyword>
<evidence type="ECO:0000313" key="7">
    <source>
        <dbReference type="Proteomes" id="UP000623509"/>
    </source>
</evidence>
<dbReference type="Proteomes" id="UP000623509">
    <property type="component" value="Unassembled WGS sequence"/>
</dbReference>
<evidence type="ECO:0000313" key="6">
    <source>
        <dbReference type="Proteomes" id="UP000216107"/>
    </source>
</evidence>
<dbReference type="EMBL" id="NMRN01000001">
    <property type="protein sequence ID" value="PAS95359.1"/>
    <property type="molecule type" value="Genomic_DNA"/>
</dbReference>
<proteinExistence type="predicted"/>
<reference evidence="4 7" key="1">
    <citation type="submission" date="2016-08" db="EMBL/GenBank/DDBJ databases">
        <title>Candidatus Dactylopiibacterium carminicum genome sequence.</title>
        <authorList>
            <person name="Ramirez-Puebla S.T."/>
            <person name="Ormeno-Orrillo E."/>
            <person name="Vera-Ponce De Leon A."/>
            <person name="Luis L."/>
            <person name="Sanchez-Flores A."/>
            <person name="Monica R."/>
            <person name="Martinez-Romero E."/>
        </authorList>
    </citation>
    <scope>NUCLEOTIDE SEQUENCE [LARGE SCALE GENOMIC DNA]</scope>
    <source>
        <strain evidence="4">END1</strain>
    </source>
</reference>
<dbReference type="EMBL" id="MDUX01000001">
    <property type="protein sequence ID" value="KAF7600860.1"/>
    <property type="molecule type" value="Genomic_DNA"/>
</dbReference>
<dbReference type="RefSeq" id="WP_095522969.1">
    <property type="nucleotide sequence ID" value="NZ_MDUX01000001.1"/>
</dbReference>
<gene>
    <name evidence="4" type="ORF">BGI27_00485</name>
    <name evidence="5" type="ORF">CGU29_00520</name>
</gene>
<accession>A0A272EZ17</accession>
<dbReference type="OrthoDB" id="480426at2"/>
<evidence type="ECO:0000259" key="3">
    <source>
        <dbReference type="Pfam" id="PF00188"/>
    </source>
</evidence>
<evidence type="ECO:0000313" key="4">
    <source>
        <dbReference type="EMBL" id="KAF7600860.1"/>
    </source>
</evidence>
<comment type="caution">
    <text evidence="5">The sequence shown here is derived from an EMBL/GenBank/DDBJ whole genome shotgun (WGS) entry which is preliminary data.</text>
</comment>
<evidence type="ECO:0000313" key="5">
    <source>
        <dbReference type="EMBL" id="PAS95359.1"/>
    </source>
</evidence>
<feature type="signal peptide" evidence="2">
    <location>
        <begin position="1"/>
        <end position="25"/>
    </location>
</feature>
<feature type="region of interest" description="Disordered" evidence="1">
    <location>
        <begin position="36"/>
        <end position="72"/>
    </location>
</feature>
<dbReference type="SUPFAM" id="SSF55797">
    <property type="entry name" value="PR-1-like"/>
    <property type="match status" value="1"/>
</dbReference>
<dbReference type="Pfam" id="PF00188">
    <property type="entry name" value="CAP"/>
    <property type="match status" value="1"/>
</dbReference>
<name>A0A272EZ17_9RHOO</name>
<evidence type="ECO:0000256" key="2">
    <source>
        <dbReference type="SAM" id="SignalP"/>
    </source>
</evidence>
<dbReference type="PROSITE" id="PS51257">
    <property type="entry name" value="PROKAR_LIPOPROTEIN"/>
    <property type="match status" value="1"/>
</dbReference>
<dbReference type="Proteomes" id="UP000216107">
    <property type="component" value="Unassembled WGS sequence"/>
</dbReference>
<evidence type="ECO:0000256" key="1">
    <source>
        <dbReference type="SAM" id="MobiDB-lite"/>
    </source>
</evidence>
<keyword evidence="2" id="KW-0732">Signal</keyword>
<dbReference type="AlphaFoldDB" id="A0A272EZ17"/>
<feature type="domain" description="SCP" evidence="3">
    <location>
        <begin position="104"/>
        <end position="204"/>
    </location>
</feature>
<feature type="chain" id="PRO_5012854588" description="SCP domain-containing protein" evidence="2">
    <location>
        <begin position="26"/>
        <end position="356"/>
    </location>
</feature>